<dbReference type="Pfam" id="PF00271">
    <property type="entry name" value="Helicase_C"/>
    <property type="match status" value="1"/>
</dbReference>
<feature type="domain" description="Helicase ATP-binding" evidence="7">
    <location>
        <begin position="491"/>
        <end position="673"/>
    </location>
</feature>
<dbReference type="PANTHER" id="PTHR47961">
    <property type="entry name" value="DNA POLYMERASE THETA, PUTATIVE (AFU_ORTHOLOGUE AFUA_1G05260)-RELATED"/>
    <property type="match status" value="1"/>
</dbReference>
<evidence type="ECO:0000313" key="9">
    <source>
        <dbReference type="EMBL" id="KAH0900178.1"/>
    </source>
</evidence>
<dbReference type="InterPro" id="IPR035892">
    <property type="entry name" value="C2_domain_sf"/>
</dbReference>
<dbReference type="Proteomes" id="UP000824890">
    <property type="component" value="Unassembled WGS sequence"/>
</dbReference>
<dbReference type="PIRSF" id="PIRSF039073">
    <property type="entry name" value="BRR2"/>
    <property type="match status" value="1"/>
</dbReference>
<sequence>MKPYSSGSMNGRKRSIAFFPGELNQKANKKKKKKKPKRRRRQRLIMLVQLPRLTSSLRDPFDIDQAYLRRKTILQTLNKPRSSGSRLDESDLARRIVHQWEGASPEVRQAYKQFIGAVVELIDREVQSEEFREVAFTAYRLFGKPVEEEEDSGFSDKSVAEKKLELQNVVGHAVSDANVKNVASFALALYSIQPAHQSEVYADVVDDGAEFGADLVFNLPSRFLVEESLGERGFENEESNSAHASFSEGWSDVSDMTKNQNAGKFDLSWLRDACGQMVRESNSQLSRDELAMAICRFLDSDKPGEEIAGDLLDLVGDGAFETVQDLIMHRKEIVDAIHHGQMVLKSDKTASNTQTRMPTYGTQVTVQTESAKQIEKLRRKEEKKNKRSAELGLESEISEANFSYLLEASEKNSGFDDLIGSGEANSLAFALPQGTVRKHLKGYEEVFIPPTPTAQLKPGEKLIEIKELDDVAQAAFHGYKTLNRIQSRIFQTVYNTNENILVCAPTGAGKTNIAMISVLHEIKQHFRDGYLHKNEFKIVYVAPMKALAAEVTSAFSRRLGPLNMVVKELTGDMQLTKSELEETQMIVTTPEKWDVITRKSSDMSLSMLVKLLIIDEVHLLNDDRGAVIEALVARTLRQVESTQTMIRIVGLSATLPSYLQVAQFLRVNPDIGLFYFDSSYRPVPLAQQYIGITEHNFAAKNALLNEICYKKVADSIRQGHQAMIFVHSRKDTSKTAEKLIDLARENETLDLFTNETHPQFHIRKKDVIKSRNKDLVKFFEAGFGIHHAGMLRSDRTLTERLFSDGLLKVLVCTATLAWGVNLPAHTVVIKGTQLYDAKAGGWKDLGMLDVMQIFGRAGRPQFDKSGEGIIITSHDKLAYYLRLLTSQLPIESQFISSLKDNLNAEVVLGTVTNVKEACAWLGYTYLSIRMKLNPLAYGIGWDEIIADPSLTLKQRALVSEAARSLDKAKMMRFDEKSGNFYCTELGRVASHFYIQYSSVETYNEMLKRHMNESEIIDMVAHSSEFENIVVREEEQHELETLARSCCPLEVKGGPSNKHGKISILIQLFISRGSIDAFSLVSDASYISASLARIMRALFETCLRKGWCEMTLFMLEYCKAVDRQLWPHQHPLRQFDRDIPFDTLRKLEERGADLDRLYEMEEKDIGALIRYNPGGRLVKQHLAYFPSIQLEATVSPITRTVLKVDLRITPDFIWKDRFHGAALRWWILIEDTENDYIYHSDLFTLTKRMARGEPQKLSFTVPIFEPHPPQYYVHAISDSWLHAESFYTISFHNLALPEARTSHTELLDLKPLPVTSLGNRLYESLYKFSHFNPIQTQIFHVLYHTDNNVLVGAPTGSGKTISAELAMLRLFSTQPDMKVVYIAPLKAIVRERMKDWKKHLVAPLGKEMVEMTGDYTPDLVALLSADIIISTPEKWDGISRNWHTRSYVKKVGLVILDEIHLLGADRGPILEVIVSRMRYISSQTERSVRFVGLSTALANAGDLADWLGVGEIGLFNFKPSVRPVPIEVHIQGYPGKYYCPRMNSMNKPAYAAICTHSPTKPVLIFVSSRRQTRLTALDLIQFAASDEHPRQFLSVSEEDLQMVLSQITDQNLRHTLQFGIGLHHAGLNDQDRSVVEELFVNNKIQALSSTYTLSVLTVYIHDFAFTFHASMLMVDSLLPFQVLVSTSTLAWGVNLPAHLVIIKGTEYFDGKTKRYVDFPLTEILQMMGRAGRPQFDQHGKAFLYEPFPVESSLKERLHDHFNAEIVSGTIGNKEDAVHYLTWTYLFRRLMANPAYYGLEGTEDESVCSYLSRLVQNTFDDLEDSGCLKVTEDSVEPMMLGTIASQYYLSYMTVSMFGSNIGPDTSLEAFLHILAGASEYDELPVRHNEENYNKTLSEKVRYRVDNNHLDDPHTKANLLFQAHFSQLALPISDYNTDLKSVLDQSIRILQAMIDICANSGWLTSSLTCMRLLQMVMQGMWSDQDSSLWMIPCMNDDLLGSLTARGIHTLHQLLELPRETLKSVTGNFPASKLSQDLQRFPRIQMNVRLQRKDPNGPSTLEIRLEKISKRNTSRALAPRFPKVKDEAWWLVLGDTSTSELFAVKRVSFTGRLITRMELPPNITSLQDTKLILVSDCYLGFEQEHSIEQRPARR</sequence>
<evidence type="ECO:0000256" key="6">
    <source>
        <dbReference type="SAM" id="MobiDB-lite"/>
    </source>
</evidence>
<keyword evidence="2" id="KW-0547">Nucleotide-binding</keyword>
<dbReference type="SMART" id="SM00487">
    <property type="entry name" value="DEXDc"/>
    <property type="match status" value="2"/>
</dbReference>
<keyword evidence="1" id="KW-0507">mRNA processing</keyword>
<dbReference type="Gene3D" id="1.10.3380.10">
    <property type="entry name" value="Sec63 N-terminal domain-like domain"/>
    <property type="match status" value="2"/>
</dbReference>
<dbReference type="EMBL" id="JAGKQM010000002">
    <property type="protein sequence ID" value="KAH0940221.1"/>
    <property type="molecule type" value="Genomic_DNA"/>
</dbReference>
<evidence type="ECO:0000256" key="1">
    <source>
        <dbReference type="ARBA" id="ARBA00022728"/>
    </source>
</evidence>
<dbReference type="InterPro" id="IPR036390">
    <property type="entry name" value="WH_DNA-bd_sf"/>
</dbReference>
<dbReference type="PANTHER" id="PTHR47961:SF13">
    <property type="entry name" value="ACTIVATING SIGNAL COINTEGRATOR 1 COMPLEX SUBUNIT 3"/>
    <property type="match status" value="1"/>
</dbReference>
<dbReference type="InterPro" id="IPR001650">
    <property type="entry name" value="Helicase_C-like"/>
</dbReference>
<organism evidence="9 11">
    <name type="scientific">Brassica napus</name>
    <name type="common">Rape</name>
    <dbReference type="NCBI Taxonomy" id="3708"/>
    <lineage>
        <taxon>Eukaryota</taxon>
        <taxon>Viridiplantae</taxon>
        <taxon>Streptophyta</taxon>
        <taxon>Embryophyta</taxon>
        <taxon>Tracheophyta</taxon>
        <taxon>Spermatophyta</taxon>
        <taxon>Magnoliopsida</taxon>
        <taxon>eudicotyledons</taxon>
        <taxon>Gunneridae</taxon>
        <taxon>Pentapetalae</taxon>
        <taxon>rosids</taxon>
        <taxon>malvids</taxon>
        <taxon>Brassicales</taxon>
        <taxon>Brassicaceae</taxon>
        <taxon>Brassiceae</taxon>
        <taxon>Brassica</taxon>
    </lineage>
</organism>
<dbReference type="CDD" id="cd18022">
    <property type="entry name" value="DEXHc_ASCC3_2"/>
    <property type="match status" value="1"/>
</dbReference>
<dbReference type="InterPro" id="IPR011545">
    <property type="entry name" value="DEAD/DEAH_box_helicase_dom"/>
</dbReference>
<dbReference type="InterPro" id="IPR050474">
    <property type="entry name" value="Hel308_SKI2-like"/>
</dbReference>
<feature type="domain" description="Helicase C-terminal" evidence="8">
    <location>
        <begin position="703"/>
        <end position="906"/>
    </location>
</feature>
<evidence type="ECO:0000313" key="10">
    <source>
        <dbReference type="EMBL" id="KAH0940221.1"/>
    </source>
</evidence>
<dbReference type="CDD" id="cd18795">
    <property type="entry name" value="SF2_C_Ski2"/>
    <property type="match status" value="2"/>
</dbReference>
<dbReference type="InterPro" id="IPR014001">
    <property type="entry name" value="Helicase_ATP-bd"/>
</dbReference>
<dbReference type="EMBL" id="JAGKQM010000012">
    <property type="protein sequence ID" value="KAH0900178.1"/>
    <property type="molecule type" value="Genomic_DNA"/>
</dbReference>
<dbReference type="SUPFAM" id="SSF158702">
    <property type="entry name" value="Sec63 N-terminal domain-like"/>
    <property type="match status" value="2"/>
</dbReference>
<dbReference type="Gene3D" id="2.60.40.150">
    <property type="entry name" value="C2 domain"/>
    <property type="match status" value="2"/>
</dbReference>
<keyword evidence="4" id="KW-0347">Helicase</keyword>
<dbReference type="PROSITE" id="PS51194">
    <property type="entry name" value="HELICASE_CTER"/>
    <property type="match status" value="1"/>
</dbReference>
<dbReference type="InterPro" id="IPR036388">
    <property type="entry name" value="WH-like_DNA-bd_sf"/>
</dbReference>
<evidence type="ECO:0000256" key="2">
    <source>
        <dbReference type="ARBA" id="ARBA00022741"/>
    </source>
</evidence>
<keyword evidence="1" id="KW-0747">Spliceosome</keyword>
<dbReference type="SMART" id="SM00973">
    <property type="entry name" value="Sec63"/>
    <property type="match status" value="2"/>
</dbReference>
<keyword evidence="3" id="KW-0378">Hydrolase</keyword>
<feature type="domain" description="Helicase ATP-binding" evidence="7">
    <location>
        <begin position="1339"/>
        <end position="1514"/>
    </location>
</feature>
<dbReference type="PROSITE" id="PS51192">
    <property type="entry name" value="HELICASE_ATP_BIND_1"/>
    <property type="match status" value="2"/>
</dbReference>
<dbReference type="SUPFAM" id="SSF81296">
    <property type="entry name" value="E set domains"/>
    <property type="match status" value="1"/>
</dbReference>
<name>A0ABQ8B638_BRANA</name>
<dbReference type="Pfam" id="PF23445">
    <property type="entry name" value="WHD_SNRNP200"/>
    <property type="match status" value="2"/>
</dbReference>
<dbReference type="SMART" id="SM00490">
    <property type="entry name" value="HELICc"/>
    <property type="match status" value="2"/>
</dbReference>
<dbReference type="InterPro" id="IPR027417">
    <property type="entry name" value="P-loop_NTPase"/>
</dbReference>
<dbReference type="InterPro" id="IPR014756">
    <property type="entry name" value="Ig_E-set"/>
</dbReference>
<dbReference type="Pfam" id="PF00270">
    <property type="entry name" value="DEAD"/>
    <property type="match status" value="2"/>
</dbReference>
<evidence type="ECO:0000256" key="3">
    <source>
        <dbReference type="ARBA" id="ARBA00022801"/>
    </source>
</evidence>
<reference evidence="9 11" key="1">
    <citation type="submission" date="2021-05" db="EMBL/GenBank/DDBJ databases">
        <title>Genome Assembly of Synthetic Allotetraploid Brassica napus Reveals Homoeologous Exchanges between Subgenomes.</title>
        <authorList>
            <person name="Davis J.T."/>
        </authorList>
    </citation>
    <scope>NUCLEOTIDE SEQUENCE [LARGE SCALE GENOMIC DNA]</scope>
    <source>
        <strain evidence="11">cv. Da-Ae</strain>
        <tissue evidence="9">Seedling</tissue>
    </source>
</reference>
<evidence type="ECO:0000256" key="5">
    <source>
        <dbReference type="ARBA" id="ARBA00022840"/>
    </source>
</evidence>
<dbReference type="InterPro" id="IPR057842">
    <property type="entry name" value="WH_MER3"/>
</dbReference>
<protein>
    <submittedName>
        <fullName evidence="9">Uncharacterized protein</fullName>
    </submittedName>
</protein>
<dbReference type="SUPFAM" id="SSF52540">
    <property type="entry name" value="P-loop containing nucleoside triphosphate hydrolases"/>
    <property type="match status" value="4"/>
</dbReference>
<comment type="caution">
    <text evidence="9">The sequence shown here is derived from an EMBL/GenBank/DDBJ whole genome shotgun (WGS) entry which is preliminary data.</text>
</comment>
<accession>A0ABQ8B638</accession>
<evidence type="ECO:0000259" key="8">
    <source>
        <dbReference type="PROSITE" id="PS51194"/>
    </source>
</evidence>
<dbReference type="CDD" id="cd18020">
    <property type="entry name" value="DEXHc_ASCC3_1"/>
    <property type="match status" value="1"/>
</dbReference>
<dbReference type="Pfam" id="PF24557">
    <property type="entry name" value="DExH14_plug"/>
    <property type="match status" value="1"/>
</dbReference>
<dbReference type="InterPro" id="IPR004179">
    <property type="entry name" value="Sec63-dom"/>
</dbReference>
<dbReference type="InterPro" id="IPR056379">
    <property type="entry name" value="DExH14_plug"/>
</dbReference>
<feature type="compositionally biased region" description="Basic residues" evidence="6">
    <location>
        <begin position="27"/>
        <end position="41"/>
    </location>
</feature>
<dbReference type="Gene3D" id="1.10.150.20">
    <property type="entry name" value="5' to 3' exonuclease, C-terminal subdomain"/>
    <property type="match status" value="1"/>
</dbReference>
<keyword evidence="5" id="KW-0067">ATP-binding</keyword>
<feature type="region of interest" description="Disordered" evidence="6">
    <location>
        <begin position="1"/>
        <end position="41"/>
    </location>
</feature>
<evidence type="ECO:0000256" key="4">
    <source>
        <dbReference type="ARBA" id="ARBA00022806"/>
    </source>
</evidence>
<keyword evidence="11" id="KW-1185">Reference proteome</keyword>
<dbReference type="Pfam" id="PF02889">
    <property type="entry name" value="Sec63"/>
    <property type="match status" value="2"/>
</dbReference>
<proteinExistence type="predicted"/>
<dbReference type="Gene3D" id="1.10.10.10">
    <property type="entry name" value="Winged helix-like DNA-binding domain superfamily/Winged helix DNA-binding domain"/>
    <property type="match status" value="2"/>
</dbReference>
<keyword evidence="1" id="KW-0508">mRNA splicing</keyword>
<dbReference type="SUPFAM" id="SSF46785">
    <property type="entry name" value="Winged helix' DNA-binding domain"/>
    <property type="match status" value="2"/>
</dbReference>
<gene>
    <name evidence="10" type="ORF">HID58_007682</name>
    <name evidence="9" type="ORF">HID58_049746</name>
</gene>
<dbReference type="InterPro" id="IPR003593">
    <property type="entry name" value="AAA+_ATPase"/>
</dbReference>
<dbReference type="SMART" id="SM00382">
    <property type="entry name" value="AAA"/>
    <property type="match status" value="2"/>
</dbReference>
<dbReference type="Gene3D" id="3.40.50.300">
    <property type="entry name" value="P-loop containing nucleotide triphosphate hydrolases"/>
    <property type="match status" value="5"/>
</dbReference>
<evidence type="ECO:0000313" key="11">
    <source>
        <dbReference type="Proteomes" id="UP000824890"/>
    </source>
</evidence>
<evidence type="ECO:0000259" key="7">
    <source>
        <dbReference type="PROSITE" id="PS51192"/>
    </source>
</evidence>